<evidence type="ECO:0000313" key="2">
    <source>
        <dbReference type="EMBL" id="OQP48142.1"/>
    </source>
</evidence>
<dbReference type="Pfam" id="PF12680">
    <property type="entry name" value="SnoaL_2"/>
    <property type="match status" value="1"/>
</dbReference>
<protein>
    <recommendedName>
        <fullName evidence="1">SnoaL-like domain-containing protein</fullName>
    </recommendedName>
</protein>
<dbReference type="RefSeq" id="WP_014221320.1">
    <property type="nucleotide sequence ID" value="NZ_LWBO01000012.1"/>
</dbReference>
<gene>
    <name evidence="2" type="ORF">A4D02_05310</name>
</gene>
<dbReference type="EMBL" id="LWBO01000012">
    <property type="protein sequence ID" value="OQP48142.1"/>
    <property type="molecule type" value="Genomic_DNA"/>
</dbReference>
<dbReference type="SUPFAM" id="SSF54427">
    <property type="entry name" value="NTF2-like"/>
    <property type="match status" value="1"/>
</dbReference>
<sequence length="139" mass="15717">MKTAKDLLLGYLGNINNADEAIKLFADDATLELPYLNSLGLPWQWHGRDVLYKFLQNLPKTFPDFKFQDIKIHIDTPDQVFGEYSIQCTVASTGRPYHQTYMGRLVAENGQIKLLREALDLAQVAKSMFPNGIADLQGK</sequence>
<accession>A0ABX3NWX4</accession>
<dbReference type="Gene3D" id="3.10.450.50">
    <property type="match status" value="1"/>
</dbReference>
<name>A0ABX3NWX4_9BACT</name>
<reference evidence="2 3" key="1">
    <citation type="submission" date="2016-04" db="EMBL/GenBank/DDBJ databases">
        <authorList>
            <person name="Chen L."/>
            <person name="Zhuang W."/>
            <person name="Wang G."/>
        </authorList>
    </citation>
    <scope>NUCLEOTIDE SEQUENCE [LARGE SCALE GENOMIC DNA]</scope>
    <source>
        <strain evidence="3">GR20</strain>
    </source>
</reference>
<feature type="domain" description="SnoaL-like" evidence="1">
    <location>
        <begin position="17"/>
        <end position="113"/>
    </location>
</feature>
<dbReference type="InterPro" id="IPR032710">
    <property type="entry name" value="NTF2-like_dom_sf"/>
</dbReference>
<comment type="caution">
    <text evidence="2">The sequence shown here is derived from an EMBL/GenBank/DDBJ whole genome shotgun (WGS) entry which is preliminary data.</text>
</comment>
<dbReference type="InterPro" id="IPR037401">
    <property type="entry name" value="SnoaL-like"/>
</dbReference>
<evidence type="ECO:0000259" key="1">
    <source>
        <dbReference type="Pfam" id="PF12680"/>
    </source>
</evidence>
<proteinExistence type="predicted"/>
<dbReference type="Proteomes" id="UP000192277">
    <property type="component" value="Unassembled WGS sequence"/>
</dbReference>
<evidence type="ECO:0000313" key="3">
    <source>
        <dbReference type="Proteomes" id="UP000192277"/>
    </source>
</evidence>
<keyword evidence="3" id="KW-1185">Reference proteome</keyword>
<organism evidence="2 3">
    <name type="scientific">Niastella koreensis</name>
    <dbReference type="NCBI Taxonomy" id="354356"/>
    <lineage>
        <taxon>Bacteria</taxon>
        <taxon>Pseudomonadati</taxon>
        <taxon>Bacteroidota</taxon>
        <taxon>Chitinophagia</taxon>
        <taxon>Chitinophagales</taxon>
        <taxon>Chitinophagaceae</taxon>
        <taxon>Niastella</taxon>
    </lineage>
</organism>